<dbReference type="AlphaFoldDB" id="A0A1I8NAQ0"/>
<evidence type="ECO:0000313" key="16">
    <source>
        <dbReference type="EnsemblMetazoa" id="MDOA013309-PA"/>
    </source>
</evidence>
<evidence type="ECO:0000256" key="2">
    <source>
        <dbReference type="ARBA" id="ARBA00004613"/>
    </source>
</evidence>
<keyword evidence="9" id="KW-0378">Hydrolase</keyword>
<dbReference type="PRINTS" id="PR00765">
    <property type="entry name" value="CRBOXYPTASEA"/>
</dbReference>
<dbReference type="STRING" id="7370.A0A1I8NAQ0"/>
<protein>
    <recommendedName>
        <fullName evidence="15">Peptidase M14 domain-containing protein</fullName>
    </recommendedName>
</protein>
<evidence type="ECO:0000256" key="6">
    <source>
        <dbReference type="ARBA" id="ARBA00022670"/>
    </source>
</evidence>
<keyword evidence="5" id="KW-0121">Carboxypeptidase</keyword>
<dbReference type="KEGG" id="mde:101895421"/>
<keyword evidence="12" id="KW-1015">Disulfide bond</keyword>
<name>A0A1I8NAQ0_MUSDO</name>
<evidence type="ECO:0000256" key="3">
    <source>
        <dbReference type="ARBA" id="ARBA00005988"/>
    </source>
</evidence>
<comment type="cofactor">
    <cofactor evidence="1">
        <name>Zn(2+)</name>
        <dbReference type="ChEBI" id="CHEBI:29105"/>
    </cofactor>
</comment>
<evidence type="ECO:0000256" key="9">
    <source>
        <dbReference type="ARBA" id="ARBA00022801"/>
    </source>
</evidence>
<keyword evidence="8" id="KW-0732">Signal</keyword>
<gene>
    <name evidence="16" type="primary">101895421</name>
</gene>
<feature type="domain" description="Peptidase M14" evidence="15">
    <location>
        <begin position="125"/>
        <end position="424"/>
    </location>
</feature>
<accession>A0A1I8NAQ0</accession>
<feature type="active site" description="Proton donor/acceptor" evidence="14">
    <location>
        <position position="390"/>
    </location>
</feature>
<evidence type="ECO:0000259" key="15">
    <source>
        <dbReference type="PROSITE" id="PS52035"/>
    </source>
</evidence>
<dbReference type="PANTHER" id="PTHR11705:SF140">
    <property type="entry name" value="FI02848P-RELATED"/>
    <property type="match status" value="1"/>
</dbReference>
<evidence type="ECO:0000256" key="14">
    <source>
        <dbReference type="PROSITE-ProRule" id="PRU01379"/>
    </source>
</evidence>
<dbReference type="FunFam" id="3.40.630.10:FF:000040">
    <property type="entry name" value="zinc carboxypeptidase"/>
    <property type="match status" value="1"/>
</dbReference>
<evidence type="ECO:0000256" key="5">
    <source>
        <dbReference type="ARBA" id="ARBA00022645"/>
    </source>
</evidence>
<reference evidence="16" key="1">
    <citation type="submission" date="2020-05" db="UniProtKB">
        <authorList>
            <consortium name="EnsemblMetazoa"/>
        </authorList>
    </citation>
    <scope>IDENTIFICATION</scope>
    <source>
        <strain evidence="16">Aabys</strain>
    </source>
</reference>
<keyword evidence="7" id="KW-0479">Metal-binding</keyword>
<evidence type="ECO:0000256" key="7">
    <source>
        <dbReference type="ARBA" id="ARBA00022723"/>
    </source>
</evidence>
<dbReference type="SMART" id="SM00631">
    <property type="entry name" value="Zn_pept"/>
    <property type="match status" value="1"/>
</dbReference>
<dbReference type="PROSITE" id="PS52035">
    <property type="entry name" value="PEPTIDASE_M14"/>
    <property type="match status" value="1"/>
</dbReference>
<comment type="subcellular location">
    <subcellularLocation>
        <location evidence="2">Secreted</location>
    </subcellularLocation>
</comment>
<evidence type="ECO:0000256" key="11">
    <source>
        <dbReference type="ARBA" id="ARBA00023049"/>
    </source>
</evidence>
<evidence type="ECO:0000256" key="4">
    <source>
        <dbReference type="ARBA" id="ARBA00022525"/>
    </source>
</evidence>
<dbReference type="GO" id="GO:0005615">
    <property type="term" value="C:extracellular space"/>
    <property type="evidence" value="ECO:0007669"/>
    <property type="project" value="TreeGrafter"/>
</dbReference>
<comment type="function">
    <text evidence="13">Involved in the digestion of the blood meal.</text>
</comment>
<dbReference type="eggNOG" id="KOG2650">
    <property type="taxonomic scope" value="Eukaryota"/>
</dbReference>
<dbReference type="InterPro" id="IPR003146">
    <property type="entry name" value="M14A_act_pep"/>
</dbReference>
<evidence type="ECO:0000256" key="1">
    <source>
        <dbReference type="ARBA" id="ARBA00001947"/>
    </source>
</evidence>
<evidence type="ECO:0000256" key="8">
    <source>
        <dbReference type="ARBA" id="ARBA00022729"/>
    </source>
</evidence>
<dbReference type="GO" id="GO:0004181">
    <property type="term" value="F:metallocarboxypeptidase activity"/>
    <property type="evidence" value="ECO:0007669"/>
    <property type="project" value="InterPro"/>
</dbReference>
<dbReference type="EnsemblMetazoa" id="MDOA013309-RA">
    <property type="protein sequence ID" value="MDOA013309-PA"/>
    <property type="gene ID" value="MDOA013309"/>
</dbReference>
<dbReference type="Pfam" id="PF02244">
    <property type="entry name" value="Propep_M14"/>
    <property type="match status" value="1"/>
</dbReference>
<proteinExistence type="inferred from homology"/>
<dbReference type="Gene3D" id="3.40.630.10">
    <property type="entry name" value="Zn peptidases"/>
    <property type="match status" value="1"/>
</dbReference>
<dbReference type="VEuPathDB" id="VectorBase:MDOA013309"/>
<dbReference type="GO" id="GO:0008270">
    <property type="term" value="F:zinc ion binding"/>
    <property type="evidence" value="ECO:0007669"/>
    <property type="project" value="InterPro"/>
</dbReference>
<keyword evidence="10" id="KW-0862">Zinc</keyword>
<dbReference type="PROSITE" id="PS00132">
    <property type="entry name" value="CARBOXYPEPT_ZN_1"/>
    <property type="match status" value="1"/>
</dbReference>
<keyword evidence="4" id="KW-0964">Secreted</keyword>
<dbReference type="PANTHER" id="PTHR11705">
    <property type="entry name" value="PROTEASE FAMILY M14 CARBOXYPEPTIDASE A,B"/>
    <property type="match status" value="1"/>
</dbReference>
<dbReference type="SUPFAM" id="SSF53187">
    <property type="entry name" value="Zn-dependent exopeptidases"/>
    <property type="match status" value="1"/>
</dbReference>
<dbReference type="Gene3D" id="3.30.70.340">
    <property type="entry name" value="Metallocarboxypeptidase-like"/>
    <property type="match status" value="1"/>
</dbReference>
<evidence type="ECO:0000256" key="10">
    <source>
        <dbReference type="ARBA" id="ARBA00022833"/>
    </source>
</evidence>
<keyword evidence="11" id="KW-0482">Metalloprotease</keyword>
<dbReference type="OrthoDB" id="3626597at2759"/>
<dbReference type="InterPro" id="IPR036990">
    <property type="entry name" value="M14A-like_propep"/>
</dbReference>
<evidence type="ECO:0000256" key="12">
    <source>
        <dbReference type="ARBA" id="ARBA00023157"/>
    </source>
</evidence>
<keyword evidence="6" id="KW-0645">Protease</keyword>
<organism evidence="16">
    <name type="scientific">Musca domestica</name>
    <name type="common">House fly</name>
    <dbReference type="NCBI Taxonomy" id="7370"/>
    <lineage>
        <taxon>Eukaryota</taxon>
        <taxon>Metazoa</taxon>
        <taxon>Ecdysozoa</taxon>
        <taxon>Arthropoda</taxon>
        <taxon>Hexapoda</taxon>
        <taxon>Insecta</taxon>
        <taxon>Pterygota</taxon>
        <taxon>Neoptera</taxon>
        <taxon>Endopterygota</taxon>
        <taxon>Diptera</taxon>
        <taxon>Brachycera</taxon>
        <taxon>Muscomorpha</taxon>
        <taxon>Muscoidea</taxon>
        <taxon>Muscidae</taxon>
        <taxon>Musca</taxon>
    </lineage>
</organism>
<comment type="similarity">
    <text evidence="3 14">Belongs to the peptidase M14 family.</text>
</comment>
<dbReference type="Pfam" id="PF00246">
    <property type="entry name" value="Peptidase_M14"/>
    <property type="match status" value="1"/>
</dbReference>
<dbReference type="VEuPathDB" id="VectorBase:MDOMA2_004195"/>
<evidence type="ECO:0000256" key="13">
    <source>
        <dbReference type="ARBA" id="ARBA00057299"/>
    </source>
</evidence>
<dbReference type="GO" id="GO:0006508">
    <property type="term" value="P:proteolysis"/>
    <property type="evidence" value="ECO:0007669"/>
    <property type="project" value="UniProtKB-KW"/>
</dbReference>
<dbReference type="RefSeq" id="XP_005180623.2">
    <property type="nucleotide sequence ID" value="XM_005180566.4"/>
</dbReference>
<dbReference type="SUPFAM" id="SSF54897">
    <property type="entry name" value="Protease propeptides/inhibitors"/>
    <property type="match status" value="1"/>
</dbReference>
<sequence>MWWRNNFQILFGLVLIGVTFVRSFELYKNYKIYNVYAQDEHQLRSLYELSKANRKYDFLNVARRPEDISKVLIPPYLNVELREALERLQLNFTLLHNDISEVILKERQENLRNTPPEYPLNAFERYYRHDEINTHLEVLAQLYPTRVYVKTFGWSYERRPLKVITITNGDKRHDKKVIFVDAAMHAREWITPAMTLHIMSELLENYENNKELLEEYDWVILPVVNADGYEYSHEVSRYWRKTRRPNNVGVGEEECYGTDPNRNFDHHWGWEEGASPDPCDETYHGDKAFSEPETQVVRDILRTYRGRMMWYLTLHSYGNYFLLPWGHTNELPDNYFDMMDVADAAAMAIVRATGSSYTYGNTYQVMYPTSGDSADYAVGEVKIPIAICIEMPAGGFLGFDPPVRQIEQILEETWIGVRAMAEVVIEKY</sequence>
<dbReference type="InterPro" id="IPR057246">
    <property type="entry name" value="CARBOXYPEPT_ZN_1"/>
</dbReference>
<dbReference type="InterPro" id="IPR000834">
    <property type="entry name" value="Peptidase_M14"/>
</dbReference>